<evidence type="ECO:0000313" key="1">
    <source>
        <dbReference type="EMBL" id="ONK67585.1"/>
    </source>
</evidence>
<dbReference type="EMBL" id="CM007385">
    <property type="protein sequence ID" value="ONK67585.1"/>
    <property type="molecule type" value="Genomic_DNA"/>
</dbReference>
<organism evidence="1 2">
    <name type="scientific">Asparagus officinalis</name>
    <name type="common">Garden asparagus</name>
    <dbReference type="NCBI Taxonomy" id="4686"/>
    <lineage>
        <taxon>Eukaryota</taxon>
        <taxon>Viridiplantae</taxon>
        <taxon>Streptophyta</taxon>
        <taxon>Embryophyta</taxon>
        <taxon>Tracheophyta</taxon>
        <taxon>Spermatophyta</taxon>
        <taxon>Magnoliopsida</taxon>
        <taxon>Liliopsida</taxon>
        <taxon>Asparagales</taxon>
        <taxon>Asparagaceae</taxon>
        <taxon>Asparagoideae</taxon>
        <taxon>Asparagus</taxon>
    </lineage>
</organism>
<protein>
    <submittedName>
        <fullName evidence="1">Uncharacterized protein</fullName>
    </submittedName>
</protein>
<name>A0A5P1ENK4_ASPOF</name>
<dbReference type="AlphaFoldDB" id="A0A5P1ENK4"/>
<reference evidence="2" key="1">
    <citation type="journal article" date="2017" name="Nat. Commun.">
        <title>The asparagus genome sheds light on the origin and evolution of a young Y chromosome.</title>
        <authorList>
            <person name="Harkess A."/>
            <person name="Zhou J."/>
            <person name="Xu C."/>
            <person name="Bowers J.E."/>
            <person name="Van der Hulst R."/>
            <person name="Ayyampalayam S."/>
            <person name="Mercati F."/>
            <person name="Riccardi P."/>
            <person name="McKain M.R."/>
            <person name="Kakrana A."/>
            <person name="Tang H."/>
            <person name="Ray J."/>
            <person name="Groenendijk J."/>
            <person name="Arikit S."/>
            <person name="Mathioni S.M."/>
            <person name="Nakano M."/>
            <person name="Shan H."/>
            <person name="Telgmann-Rauber A."/>
            <person name="Kanno A."/>
            <person name="Yue Z."/>
            <person name="Chen H."/>
            <person name="Li W."/>
            <person name="Chen Y."/>
            <person name="Xu X."/>
            <person name="Zhang Y."/>
            <person name="Luo S."/>
            <person name="Chen H."/>
            <person name="Gao J."/>
            <person name="Mao Z."/>
            <person name="Pires J.C."/>
            <person name="Luo M."/>
            <person name="Kudrna D."/>
            <person name="Wing R.A."/>
            <person name="Meyers B.C."/>
            <person name="Yi K."/>
            <person name="Kong H."/>
            <person name="Lavrijsen P."/>
            <person name="Sunseri F."/>
            <person name="Falavigna A."/>
            <person name="Ye Y."/>
            <person name="Leebens-Mack J.H."/>
            <person name="Chen G."/>
        </authorList>
    </citation>
    <scope>NUCLEOTIDE SEQUENCE [LARGE SCALE GENOMIC DNA]</scope>
    <source>
        <strain evidence="2">cv. DH0086</strain>
    </source>
</reference>
<keyword evidence="2" id="KW-1185">Reference proteome</keyword>
<dbReference type="Gramene" id="ONK67585">
    <property type="protein sequence ID" value="ONK67585"/>
    <property type="gene ID" value="A4U43_C05F1560"/>
</dbReference>
<proteinExistence type="predicted"/>
<sequence>MCTECRLFTGADLEFAFATCIGYKAEGEGFMVGVQINPIRGLPSGFPGSWSGFR</sequence>
<dbReference type="Proteomes" id="UP000243459">
    <property type="component" value="Chromosome 5"/>
</dbReference>
<evidence type="ECO:0000313" key="2">
    <source>
        <dbReference type="Proteomes" id="UP000243459"/>
    </source>
</evidence>
<gene>
    <name evidence="1" type="ORF">A4U43_C05F1560</name>
</gene>
<accession>A0A5P1ENK4</accession>